<evidence type="ECO:0000313" key="7">
    <source>
        <dbReference type="EMBL" id="OHA65275.1"/>
    </source>
</evidence>
<dbReference type="PANTHER" id="PTHR21569:SF1">
    <property type="entry name" value="SMALL RIBOSOMAL SUBUNIT PROTEIN US9M"/>
    <property type="match status" value="1"/>
</dbReference>
<dbReference type="GO" id="GO:0022627">
    <property type="term" value="C:cytosolic small ribosomal subunit"/>
    <property type="evidence" value="ECO:0007669"/>
    <property type="project" value="TreeGrafter"/>
</dbReference>
<dbReference type="PROSITE" id="PS00360">
    <property type="entry name" value="RIBOSOMAL_S9"/>
    <property type="match status" value="1"/>
</dbReference>
<keyword evidence="2 4" id="KW-0689">Ribosomal protein</keyword>
<evidence type="ECO:0000256" key="6">
    <source>
        <dbReference type="SAM" id="MobiDB-lite"/>
    </source>
</evidence>
<reference evidence="7 8" key="1">
    <citation type="journal article" date="2016" name="Nat. Commun.">
        <title>Thousands of microbial genomes shed light on interconnected biogeochemical processes in an aquifer system.</title>
        <authorList>
            <person name="Anantharaman K."/>
            <person name="Brown C.T."/>
            <person name="Hug L.A."/>
            <person name="Sharon I."/>
            <person name="Castelle C.J."/>
            <person name="Probst A.J."/>
            <person name="Thomas B.C."/>
            <person name="Singh A."/>
            <person name="Wilkins M.J."/>
            <person name="Karaoz U."/>
            <person name="Brodie E.L."/>
            <person name="Williams K.H."/>
            <person name="Hubbard S.S."/>
            <person name="Banfield J.F."/>
        </authorList>
    </citation>
    <scope>NUCLEOTIDE SEQUENCE [LARGE SCALE GENOMIC DNA]</scope>
</reference>
<dbReference type="Proteomes" id="UP000178092">
    <property type="component" value="Unassembled WGS sequence"/>
</dbReference>
<dbReference type="InterPro" id="IPR020568">
    <property type="entry name" value="Ribosomal_Su5_D2-typ_SF"/>
</dbReference>
<dbReference type="NCBIfam" id="NF001099">
    <property type="entry name" value="PRK00132.1"/>
    <property type="match status" value="1"/>
</dbReference>
<proteinExistence type="inferred from homology"/>
<organism evidence="7 8">
    <name type="scientific">Candidatus Wildermuthbacteria bacterium RIFCSPHIGHO2_02_FULL_45_25</name>
    <dbReference type="NCBI Taxonomy" id="1802450"/>
    <lineage>
        <taxon>Bacteria</taxon>
        <taxon>Candidatus Wildermuthiibacteriota</taxon>
    </lineage>
</organism>
<accession>A0A1G2QXC4</accession>
<dbReference type="Pfam" id="PF00380">
    <property type="entry name" value="Ribosomal_S9"/>
    <property type="match status" value="1"/>
</dbReference>
<comment type="similarity">
    <text evidence="1 4">Belongs to the universal ribosomal protein uS9 family.</text>
</comment>
<evidence type="ECO:0000256" key="3">
    <source>
        <dbReference type="ARBA" id="ARBA00023274"/>
    </source>
</evidence>
<dbReference type="EMBL" id="MHTV01000045">
    <property type="protein sequence ID" value="OHA65275.1"/>
    <property type="molecule type" value="Genomic_DNA"/>
</dbReference>
<name>A0A1G2QXC4_9BACT</name>
<dbReference type="SUPFAM" id="SSF54211">
    <property type="entry name" value="Ribosomal protein S5 domain 2-like"/>
    <property type="match status" value="1"/>
</dbReference>
<evidence type="ECO:0000256" key="1">
    <source>
        <dbReference type="ARBA" id="ARBA00005251"/>
    </source>
</evidence>
<dbReference type="PANTHER" id="PTHR21569">
    <property type="entry name" value="RIBOSOMAL PROTEIN S9"/>
    <property type="match status" value="1"/>
</dbReference>
<dbReference type="Gene3D" id="3.30.230.10">
    <property type="match status" value="1"/>
</dbReference>
<dbReference type="GO" id="GO:0006412">
    <property type="term" value="P:translation"/>
    <property type="evidence" value="ECO:0007669"/>
    <property type="project" value="InterPro"/>
</dbReference>
<feature type="region of interest" description="Disordered" evidence="6">
    <location>
        <begin position="117"/>
        <end position="136"/>
    </location>
</feature>
<protein>
    <recommendedName>
        <fullName evidence="5">30S ribosomal protein S9</fullName>
    </recommendedName>
</protein>
<dbReference type="InterPro" id="IPR023035">
    <property type="entry name" value="Ribosomal_uS9_bac/plastid"/>
</dbReference>
<dbReference type="InterPro" id="IPR000754">
    <property type="entry name" value="Ribosomal_uS9"/>
</dbReference>
<dbReference type="GO" id="GO:0003723">
    <property type="term" value="F:RNA binding"/>
    <property type="evidence" value="ECO:0007669"/>
    <property type="project" value="TreeGrafter"/>
</dbReference>
<dbReference type="InterPro" id="IPR014721">
    <property type="entry name" value="Ribsml_uS5_D2-typ_fold_subgr"/>
</dbReference>
<keyword evidence="3 4" id="KW-0687">Ribonucleoprotein</keyword>
<comment type="caution">
    <text evidence="7">The sequence shown here is derived from an EMBL/GenBank/DDBJ whole genome shotgun (WGS) entry which is preliminary data.</text>
</comment>
<evidence type="ECO:0000256" key="5">
    <source>
        <dbReference type="RuleBase" id="RU003816"/>
    </source>
</evidence>
<dbReference type="InterPro" id="IPR020574">
    <property type="entry name" value="Ribosomal_uS9_CS"/>
</dbReference>
<evidence type="ECO:0000313" key="8">
    <source>
        <dbReference type="Proteomes" id="UP000178092"/>
    </source>
</evidence>
<evidence type="ECO:0000256" key="4">
    <source>
        <dbReference type="RuleBase" id="RU003815"/>
    </source>
</evidence>
<gene>
    <name evidence="7" type="ORF">A3C04_03145</name>
</gene>
<sequence length="136" mass="15731">MPVTPNKEQYVEAVGRRKTAIARVRLWQGKKKAFVVNEKPLEQYFGEREYQRIATEAVEKSSPDREMEVTVAVKGGGLHAQATAIRQGIARALEKIEAGLRPQLKALGFLTRDSRMRERKKFGKKRARRARQWRKR</sequence>
<dbReference type="AlphaFoldDB" id="A0A1G2QXC4"/>
<evidence type="ECO:0000256" key="2">
    <source>
        <dbReference type="ARBA" id="ARBA00022980"/>
    </source>
</evidence>
<dbReference type="GO" id="GO:0003735">
    <property type="term" value="F:structural constituent of ribosome"/>
    <property type="evidence" value="ECO:0007669"/>
    <property type="project" value="InterPro"/>
</dbReference>